<dbReference type="EMBL" id="JAANOU010000001">
    <property type="protein sequence ID" value="NIH81706.1"/>
    <property type="molecule type" value="Genomic_DNA"/>
</dbReference>
<name>A0ABX0SXK5_9PSEU</name>
<evidence type="ECO:0000313" key="3">
    <source>
        <dbReference type="Proteomes" id="UP000754495"/>
    </source>
</evidence>
<evidence type="ECO:0000313" key="2">
    <source>
        <dbReference type="EMBL" id="NIH81706.1"/>
    </source>
</evidence>
<evidence type="ECO:0000256" key="1">
    <source>
        <dbReference type="SAM" id="Phobius"/>
    </source>
</evidence>
<proteinExistence type="predicted"/>
<keyword evidence="1" id="KW-1133">Transmembrane helix</keyword>
<comment type="caution">
    <text evidence="2">The sequence shown here is derived from an EMBL/GenBank/DDBJ whole genome shotgun (WGS) entry which is preliminary data.</text>
</comment>
<keyword evidence="3" id="KW-1185">Reference proteome</keyword>
<protein>
    <submittedName>
        <fullName evidence="2">Uncharacterized protein</fullName>
    </submittedName>
</protein>
<sequence>MNLTALILAITALALAMFALGGFAGALLERAVDRRRARARAEYWLKVAEGAEAGRRSGGEVR</sequence>
<accession>A0ABX0SXK5</accession>
<gene>
    <name evidence="2" type="ORF">FHX46_004236</name>
</gene>
<feature type="transmembrane region" description="Helical" evidence="1">
    <location>
        <begin position="6"/>
        <end position="28"/>
    </location>
</feature>
<reference evidence="2 3" key="1">
    <citation type="submission" date="2020-03" db="EMBL/GenBank/DDBJ databases">
        <title>Sequencing the genomes of 1000 actinobacteria strains.</title>
        <authorList>
            <person name="Klenk H.-P."/>
        </authorList>
    </citation>
    <scope>NUCLEOTIDE SEQUENCE [LARGE SCALE GENOMIC DNA]</scope>
    <source>
        <strain evidence="2 3">DSM 45668</strain>
    </source>
</reference>
<dbReference type="RefSeq" id="WP_167117846.1">
    <property type="nucleotide sequence ID" value="NZ_JAANOU010000001.1"/>
</dbReference>
<dbReference type="Proteomes" id="UP000754495">
    <property type="component" value="Unassembled WGS sequence"/>
</dbReference>
<keyword evidence="1" id="KW-0812">Transmembrane</keyword>
<organism evidence="2 3">
    <name type="scientific">Amycolatopsis viridis</name>
    <dbReference type="NCBI Taxonomy" id="185678"/>
    <lineage>
        <taxon>Bacteria</taxon>
        <taxon>Bacillati</taxon>
        <taxon>Actinomycetota</taxon>
        <taxon>Actinomycetes</taxon>
        <taxon>Pseudonocardiales</taxon>
        <taxon>Pseudonocardiaceae</taxon>
        <taxon>Amycolatopsis</taxon>
    </lineage>
</organism>
<keyword evidence="1" id="KW-0472">Membrane</keyword>